<reference evidence="3 4" key="1">
    <citation type="journal article" date="2019" name="Int. J. Syst. Evol. Microbiol.">
        <title>The Global Catalogue of Microorganisms (GCM) 10K type strain sequencing project: providing services to taxonomists for standard genome sequencing and annotation.</title>
        <authorList>
            <consortium name="The Broad Institute Genomics Platform"/>
            <consortium name="The Broad Institute Genome Sequencing Center for Infectious Disease"/>
            <person name="Wu L."/>
            <person name="Ma J."/>
        </authorList>
    </citation>
    <scope>NUCLEOTIDE SEQUENCE [LARGE SCALE GENOMIC DNA]</scope>
    <source>
        <strain evidence="3 4">JCM 10696</strain>
    </source>
</reference>
<feature type="transmembrane region" description="Helical" evidence="2">
    <location>
        <begin position="137"/>
        <end position="156"/>
    </location>
</feature>
<keyword evidence="2" id="KW-1133">Transmembrane helix</keyword>
<keyword evidence="2" id="KW-0472">Membrane</keyword>
<dbReference type="Proteomes" id="UP001500665">
    <property type="component" value="Unassembled WGS sequence"/>
</dbReference>
<feature type="region of interest" description="Disordered" evidence="1">
    <location>
        <begin position="292"/>
        <end position="334"/>
    </location>
</feature>
<feature type="transmembrane region" description="Helical" evidence="2">
    <location>
        <begin position="7"/>
        <end position="30"/>
    </location>
</feature>
<sequence>MSNRLTGVLAAVPALLLLWYLPALGGLYWWREQTRYGSGSLDGDPSELAALLNPPDWTVHAAVTLVLAAVVLGICLAAAARRPAFGVLVGLPLTAAGVYGMLSAEKARELTGALKVLSLAGAPEVSGEQLRAGTATYLGQGLCLLVGGTLLAAALWAQHPPRERRRPLPAAGAGLLAMLAAWACLFEAGTRDTGPWLVLTCAAAFLLGWTAGSGHLPPVAALVCGLPALALGLGELLGQGFLLELVDLALPLSLDSGAHVLLLRGSVLASAVPLLIMGGALVVAAAGRLGASGGGASRGSSAGSPARRKPGSEARRGRGRRPKSRPASRARARS</sequence>
<feature type="compositionally biased region" description="Basic residues" evidence="1">
    <location>
        <begin position="317"/>
        <end position="334"/>
    </location>
</feature>
<comment type="caution">
    <text evidence="3">The sequence shown here is derived from an EMBL/GenBank/DDBJ whole genome shotgun (WGS) entry which is preliminary data.</text>
</comment>
<feature type="transmembrane region" description="Helical" evidence="2">
    <location>
        <begin position="168"/>
        <end position="188"/>
    </location>
</feature>
<proteinExistence type="predicted"/>
<protein>
    <submittedName>
        <fullName evidence="3">Uncharacterized protein</fullName>
    </submittedName>
</protein>
<evidence type="ECO:0000313" key="3">
    <source>
        <dbReference type="EMBL" id="GAA0965752.1"/>
    </source>
</evidence>
<gene>
    <name evidence="3" type="ORF">GCM10009550_66640</name>
</gene>
<evidence type="ECO:0000313" key="4">
    <source>
        <dbReference type="Proteomes" id="UP001500665"/>
    </source>
</evidence>
<evidence type="ECO:0000256" key="2">
    <source>
        <dbReference type="SAM" id="Phobius"/>
    </source>
</evidence>
<keyword evidence="4" id="KW-1185">Reference proteome</keyword>
<feature type="transmembrane region" description="Helical" evidence="2">
    <location>
        <begin position="219"/>
        <end position="242"/>
    </location>
</feature>
<keyword evidence="2" id="KW-0812">Transmembrane</keyword>
<dbReference type="RefSeq" id="WP_344245672.1">
    <property type="nucleotide sequence ID" value="NZ_BAAAHH010000039.1"/>
</dbReference>
<organism evidence="3 4">
    <name type="scientific">Actinocorallia libanotica</name>
    <dbReference type="NCBI Taxonomy" id="46162"/>
    <lineage>
        <taxon>Bacteria</taxon>
        <taxon>Bacillati</taxon>
        <taxon>Actinomycetota</taxon>
        <taxon>Actinomycetes</taxon>
        <taxon>Streptosporangiales</taxon>
        <taxon>Thermomonosporaceae</taxon>
        <taxon>Actinocorallia</taxon>
    </lineage>
</organism>
<feature type="transmembrane region" description="Helical" evidence="2">
    <location>
        <begin position="57"/>
        <end position="77"/>
    </location>
</feature>
<name>A0ABN1RW41_9ACTN</name>
<feature type="transmembrane region" description="Helical" evidence="2">
    <location>
        <begin position="84"/>
        <end position="102"/>
    </location>
</feature>
<dbReference type="EMBL" id="BAAAHH010000039">
    <property type="protein sequence ID" value="GAA0965752.1"/>
    <property type="molecule type" value="Genomic_DNA"/>
</dbReference>
<feature type="transmembrane region" description="Helical" evidence="2">
    <location>
        <begin position="194"/>
        <end position="212"/>
    </location>
</feature>
<accession>A0ABN1RW41</accession>
<feature type="transmembrane region" description="Helical" evidence="2">
    <location>
        <begin position="262"/>
        <end position="286"/>
    </location>
</feature>
<evidence type="ECO:0000256" key="1">
    <source>
        <dbReference type="SAM" id="MobiDB-lite"/>
    </source>
</evidence>